<proteinExistence type="inferred from homology"/>
<evidence type="ECO:0000256" key="3">
    <source>
        <dbReference type="SAM" id="Coils"/>
    </source>
</evidence>
<dbReference type="SUPFAM" id="SSF111384">
    <property type="entry name" value="OmpH-like"/>
    <property type="match status" value="1"/>
</dbReference>
<sequence length="184" mass="20833">MKKFILFAAFVALSTTASAQRSESAPRELPAANMPAPALKFGYFSYDEVMKSTPDYSLAQRNLADLKTKYDAEMKRVEDEFNKKYEDFLDGQRSFAPSILKKRQSELQELIEKNMAFKQEARELLKKAEKEAFAPLRMKVKLAAAKVGQRRGLAFIINLDGDTLPYVDSTMGDDITEAVKAEMR</sequence>
<organism evidence="5 6">
    <name type="scientific">Segatella baroniae F0067</name>
    <dbReference type="NCBI Taxonomy" id="1115809"/>
    <lineage>
        <taxon>Bacteria</taxon>
        <taxon>Pseudomonadati</taxon>
        <taxon>Bacteroidota</taxon>
        <taxon>Bacteroidia</taxon>
        <taxon>Bacteroidales</taxon>
        <taxon>Prevotellaceae</taxon>
        <taxon>Segatella</taxon>
    </lineage>
</organism>
<dbReference type="PATRIC" id="fig|1115809.3.peg.1280"/>
<dbReference type="Pfam" id="PF03938">
    <property type="entry name" value="OmpH"/>
    <property type="match status" value="1"/>
</dbReference>
<keyword evidence="6" id="KW-1185">Reference proteome</keyword>
<gene>
    <name evidence="5" type="ORF">HMPREF9135_1723</name>
</gene>
<feature type="signal peptide" evidence="4">
    <location>
        <begin position="1"/>
        <end position="19"/>
    </location>
</feature>
<keyword evidence="3" id="KW-0175">Coiled coil</keyword>
<keyword evidence="2 4" id="KW-0732">Signal</keyword>
<dbReference type="SMART" id="SM00935">
    <property type="entry name" value="OmpH"/>
    <property type="match status" value="1"/>
</dbReference>
<dbReference type="PANTHER" id="PTHR35089">
    <property type="entry name" value="CHAPERONE PROTEIN SKP"/>
    <property type="match status" value="1"/>
</dbReference>
<protein>
    <submittedName>
        <fullName evidence="5">Outer membrane protein, OmpH-like protein</fullName>
    </submittedName>
</protein>
<comment type="similarity">
    <text evidence="1">Belongs to the Skp family.</text>
</comment>
<dbReference type="AlphaFoldDB" id="U2QKL7"/>
<dbReference type="InterPro" id="IPR005632">
    <property type="entry name" value="Chaperone_Skp"/>
</dbReference>
<dbReference type="GO" id="GO:0005829">
    <property type="term" value="C:cytosol"/>
    <property type="evidence" value="ECO:0007669"/>
    <property type="project" value="TreeGrafter"/>
</dbReference>
<name>U2QKL7_9BACT</name>
<evidence type="ECO:0000313" key="6">
    <source>
        <dbReference type="Proteomes" id="UP000016648"/>
    </source>
</evidence>
<dbReference type="GO" id="GO:0050821">
    <property type="term" value="P:protein stabilization"/>
    <property type="evidence" value="ECO:0007669"/>
    <property type="project" value="TreeGrafter"/>
</dbReference>
<dbReference type="InterPro" id="IPR024930">
    <property type="entry name" value="Skp_dom_sf"/>
</dbReference>
<reference evidence="5 6" key="1">
    <citation type="submission" date="2013-08" db="EMBL/GenBank/DDBJ databases">
        <authorList>
            <person name="Durkin A.S."/>
            <person name="Haft D.R."/>
            <person name="McCorrison J."/>
            <person name="Torralba M."/>
            <person name="Gillis M."/>
            <person name="Haft D.H."/>
            <person name="Methe B."/>
            <person name="Sutton G."/>
            <person name="Nelson K.E."/>
        </authorList>
    </citation>
    <scope>NUCLEOTIDE SEQUENCE [LARGE SCALE GENOMIC DNA]</scope>
    <source>
        <strain evidence="5 6">F0067</strain>
    </source>
</reference>
<dbReference type="EMBL" id="AWEY01000023">
    <property type="protein sequence ID" value="ERK39362.1"/>
    <property type="molecule type" value="Genomic_DNA"/>
</dbReference>
<evidence type="ECO:0000256" key="2">
    <source>
        <dbReference type="ARBA" id="ARBA00022729"/>
    </source>
</evidence>
<feature type="chain" id="PRO_5004634386" evidence="4">
    <location>
        <begin position="20"/>
        <end position="184"/>
    </location>
</feature>
<feature type="coiled-coil region" evidence="3">
    <location>
        <begin position="100"/>
        <end position="131"/>
    </location>
</feature>
<evidence type="ECO:0000256" key="4">
    <source>
        <dbReference type="SAM" id="SignalP"/>
    </source>
</evidence>
<comment type="caution">
    <text evidence="5">The sequence shown here is derived from an EMBL/GenBank/DDBJ whole genome shotgun (WGS) entry which is preliminary data.</text>
</comment>
<dbReference type="RefSeq" id="WP_021589675.1">
    <property type="nucleotide sequence ID" value="NZ_AWEY01000023.1"/>
</dbReference>
<evidence type="ECO:0000313" key="5">
    <source>
        <dbReference type="EMBL" id="ERK39362.1"/>
    </source>
</evidence>
<dbReference type="Gene3D" id="3.30.910.20">
    <property type="entry name" value="Skp domain"/>
    <property type="match status" value="1"/>
</dbReference>
<accession>U2QKL7</accession>
<dbReference type="PANTHER" id="PTHR35089:SF1">
    <property type="entry name" value="CHAPERONE PROTEIN SKP"/>
    <property type="match status" value="1"/>
</dbReference>
<dbReference type="Proteomes" id="UP000016648">
    <property type="component" value="Unassembled WGS sequence"/>
</dbReference>
<evidence type="ECO:0000256" key="1">
    <source>
        <dbReference type="ARBA" id="ARBA00009091"/>
    </source>
</evidence>
<dbReference type="GO" id="GO:0051082">
    <property type="term" value="F:unfolded protein binding"/>
    <property type="evidence" value="ECO:0007669"/>
    <property type="project" value="InterPro"/>
</dbReference>